<dbReference type="Gene3D" id="2.80.10.50">
    <property type="match status" value="1"/>
</dbReference>
<evidence type="ECO:0000313" key="7">
    <source>
        <dbReference type="EMBL" id="CAI3980008.1"/>
    </source>
</evidence>
<evidence type="ECO:0000313" key="9">
    <source>
        <dbReference type="Proteomes" id="UP001152797"/>
    </source>
</evidence>
<sequence length="700" mass="77453">MTPNAAYFLSLLQSLTSAVLAHKWKARGCLEAGTWVARFRDAEDGQVPRDLGERGQISIDRIVALRSSVLPIYVIIRPGGVTTADEVSEDGNDFLTTRMFGDQIAFQSIGGEYLSTEGGEICTRRYCSSNERFTVEKQDTQYAFRSCSGQYLSVSDRAPFVTLAAAPGETEAFQLFSLMMYGVNVGQQLEMLDRPGMAWVTEIWVATAMREVAGLAVWLASLTSAATEGTTSEPFNCDWGRHNWHMGWSNPKKIYCCQHHQIGCEDHAPAQIVKGTSEPFNCDWGRHNWHMGWSNPKKIYCCQHHQIGCEDHAPAQIVKGTSEPFNCDWGRHNWHMGWSNPKKIYCCQHHQIGCEDHAPAQIVKEPASNSSHAIPPWWVVAGVHPDGPETDYGPYRMAGFSVAQQRQFGVDATGHVQNWHRFTAATRSLKPCIDPKQQQMGLNQKEMMHLLGDVLTDAWKELRKDDPALQDWTRLRSNCQEQCMAHVLSWSLRTLWATGELLSQGGGASFGSVLADAVRTCYPGFRTLRADEVAHKVSKLVSKALEERLPIAAASGDFASRRLAYNQGPSCLEPGQDEEQRQQFATQLEMAVERAVKTAVSKSWGTMEQSARPCQQTCRRAVVRQAAEMLWDAGLLARGNADMLVMTSVEGALAACLVNLPKDAAEALAGEAMLHMRPPTDDAQPRALAGGLPSEGDVLV</sequence>
<accession>A0A9P1BV89</accession>
<comment type="subcellular location">
    <subcellularLocation>
        <location evidence="1">Cytoplasm</location>
    </subcellularLocation>
</comment>
<dbReference type="CDD" id="cd00257">
    <property type="entry name" value="beta-trefoil_FSCN-like"/>
    <property type="match status" value="1"/>
</dbReference>
<protein>
    <recommendedName>
        <fullName evidence="6">Fascin-like domain-containing protein</fullName>
    </recommendedName>
</protein>
<keyword evidence="9" id="KW-1185">Reference proteome</keyword>
<evidence type="ECO:0000256" key="2">
    <source>
        <dbReference type="ARBA" id="ARBA00022490"/>
    </source>
</evidence>
<keyword evidence="3" id="KW-0009">Actin-binding</keyword>
<evidence type="ECO:0000256" key="1">
    <source>
        <dbReference type="ARBA" id="ARBA00004496"/>
    </source>
</evidence>
<dbReference type="GO" id="GO:0030674">
    <property type="term" value="F:protein-macromolecule adaptor activity"/>
    <property type="evidence" value="ECO:0007669"/>
    <property type="project" value="InterPro"/>
</dbReference>
<dbReference type="EMBL" id="CAMXCT010000530">
    <property type="protein sequence ID" value="CAI3980008.1"/>
    <property type="molecule type" value="Genomic_DNA"/>
</dbReference>
<proteinExistence type="predicted"/>
<dbReference type="GO" id="GO:0005737">
    <property type="term" value="C:cytoplasm"/>
    <property type="evidence" value="ECO:0007669"/>
    <property type="project" value="UniProtKB-SubCell"/>
</dbReference>
<dbReference type="SUPFAM" id="SSF50405">
    <property type="entry name" value="Actin-crosslinking proteins"/>
    <property type="match status" value="1"/>
</dbReference>
<name>A0A9P1BV89_9DINO</name>
<dbReference type="Proteomes" id="UP001152797">
    <property type="component" value="Unassembled WGS sequence"/>
</dbReference>
<comment type="caution">
    <text evidence="7">The sequence shown here is derived from an EMBL/GenBank/DDBJ whole genome shotgun (WGS) entry which is preliminary data.</text>
</comment>
<dbReference type="InterPro" id="IPR022768">
    <property type="entry name" value="Fascin-like_dom"/>
</dbReference>
<dbReference type="AlphaFoldDB" id="A0A9P1BV89"/>
<keyword evidence="5" id="KW-0732">Signal</keyword>
<dbReference type="EMBL" id="CAMXCT020000530">
    <property type="protein sequence ID" value="CAL1133383.1"/>
    <property type="molecule type" value="Genomic_DNA"/>
</dbReference>
<gene>
    <name evidence="7" type="ORF">C1SCF055_LOCUS7922</name>
</gene>
<feature type="chain" id="PRO_5043269828" description="Fascin-like domain-containing protein" evidence="5">
    <location>
        <begin position="22"/>
        <end position="700"/>
    </location>
</feature>
<evidence type="ECO:0000256" key="4">
    <source>
        <dbReference type="SAM" id="MobiDB-lite"/>
    </source>
</evidence>
<reference evidence="7" key="1">
    <citation type="submission" date="2022-10" db="EMBL/GenBank/DDBJ databases">
        <authorList>
            <person name="Chen Y."/>
            <person name="Dougan E. K."/>
            <person name="Chan C."/>
            <person name="Rhodes N."/>
            <person name="Thang M."/>
        </authorList>
    </citation>
    <scope>NUCLEOTIDE SEQUENCE</scope>
</reference>
<dbReference type="OrthoDB" id="410657at2759"/>
<feature type="region of interest" description="Disordered" evidence="4">
    <location>
        <begin position="676"/>
        <end position="700"/>
    </location>
</feature>
<feature type="signal peptide" evidence="5">
    <location>
        <begin position="1"/>
        <end position="21"/>
    </location>
</feature>
<dbReference type="GO" id="GO:0051015">
    <property type="term" value="F:actin filament binding"/>
    <property type="evidence" value="ECO:0007669"/>
    <property type="project" value="InterPro"/>
</dbReference>
<evidence type="ECO:0000313" key="8">
    <source>
        <dbReference type="EMBL" id="CAL4767320.1"/>
    </source>
</evidence>
<evidence type="ECO:0000259" key="6">
    <source>
        <dbReference type="Pfam" id="PF06268"/>
    </source>
</evidence>
<dbReference type="InterPro" id="IPR008999">
    <property type="entry name" value="Actin-crosslinking"/>
</dbReference>
<reference evidence="8 9" key="2">
    <citation type="submission" date="2024-05" db="EMBL/GenBank/DDBJ databases">
        <authorList>
            <person name="Chen Y."/>
            <person name="Shah S."/>
            <person name="Dougan E. K."/>
            <person name="Thang M."/>
            <person name="Chan C."/>
        </authorList>
    </citation>
    <scope>NUCLEOTIDE SEQUENCE [LARGE SCALE GENOMIC DNA]</scope>
</reference>
<feature type="domain" description="Fascin-like" evidence="6">
    <location>
        <begin position="93"/>
        <end position="175"/>
    </location>
</feature>
<evidence type="ECO:0000256" key="3">
    <source>
        <dbReference type="ARBA" id="ARBA00023203"/>
    </source>
</evidence>
<organism evidence="7">
    <name type="scientific">Cladocopium goreaui</name>
    <dbReference type="NCBI Taxonomy" id="2562237"/>
    <lineage>
        <taxon>Eukaryota</taxon>
        <taxon>Sar</taxon>
        <taxon>Alveolata</taxon>
        <taxon>Dinophyceae</taxon>
        <taxon>Suessiales</taxon>
        <taxon>Symbiodiniaceae</taxon>
        <taxon>Cladocopium</taxon>
    </lineage>
</organism>
<evidence type="ECO:0000256" key="5">
    <source>
        <dbReference type="SAM" id="SignalP"/>
    </source>
</evidence>
<dbReference type="EMBL" id="CAMXCT030000530">
    <property type="protein sequence ID" value="CAL4767320.1"/>
    <property type="molecule type" value="Genomic_DNA"/>
</dbReference>
<keyword evidence="2" id="KW-0963">Cytoplasm</keyword>
<dbReference type="Pfam" id="PF06268">
    <property type="entry name" value="Fascin"/>
    <property type="match status" value="1"/>
</dbReference>